<dbReference type="AlphaFoldDB" id="A0A8D8RXA2"/>
<protein>
    <submittedName>
        <fullName evidence="1">Uncharacterized protein</fullName>
    </submittedName>
</protein>
<proteinExistence type="predicted"/>
<reference evidence="1" key="1">
    <citation type="submission" date="2021-05" db="EMBL/GenBank/DDBJ databases">
        <authorList>
            <person name="Alioto T."/>
            <person name="Alioto T."/>
            <person name="Gomez Garrido J."/>
        </authorList>
    </citation>
    <scope>NUCLEOTIDE SEQUENCE</scope>
</reference>
<name>A0A8D8RXA2_9HEMI</name>
<dbReference type="EMBL" id="HBUF01193845">
    <property type="protein sequence ID" value="CAG6659334.1"/>
    <property type="molecule type" value="Transcribed_RNA"/>
</dbReference>
<organism evidence="1">
    <name type="scientific">Cacopsylla melanoneura</name>
    <dbReference type="NCBI Taxonomy" id="428564"/>
    <lineage>
        <taxon>Eukaryota</taxon>
        <taxon>Metazoa</taxon>
        <taxon>Ecdysozoa</taxon>
        <taxon>Arthropoda</taxon>
        <taxon>Hexapoda</taxon>
        <taxon>Insecta</taxon>
        <taxon>Pterygota</taxon>
        <taxon>Neoptera</taxon>
        <taxon>Paraneoptera</taxon>
        <taxon>Hemiptera</taxon>
        <taxon>Sternorrhyncha</taxon>
        <taxon>Psylloidea</taxon>
        <taxon>Psyllidae</taxon>
        <taxon>Psyllinae</taxon>
        <taxon>Cacopsylla</taxon>
    </lineage>
</organism>
<evidence type="ECO:0000313" key="1">
    <source>
        <dbReference type="EMBL" id="CAG6659334.1"/>
    </source>
</evidence>
<sequence>MKSAISLAELLVKFISTEWQYRALTEWTKWNQAINEKEKKIVTLSEKKGCPTFLKKDLLKSQTITAISWFALNIAVNQTNQSADNVYYCNYLYLKYIEETTSCDSFSG</sequence>
<accession>A0A8D8RXA2</accession>